<keyword evidence="3" id="KW-1185">Reference proteome</keyword>
<organism evidence="2 3">
    <name type="scientific">Pseudocitrobacter vendiensis</name>
    <dbReference type="NCBI Taxonomy" id="2488306"/>
    <lineage>
        <taxon>Bacteria</taxon>
        <taxon>Pseudomonadati</taxon>
        <taxon>Pseudomonadota</taxon>
        <taxon>Gammaproteobacteria</taxon>
        <taxon>Enterobacterales</taxon>
        <taxon>Enterobacteriaceae</taxon>
        <taxon>Pseudocitrobacter</taxon>
    </lineage>
</organism>
<proteinExistence type="predicted"/>
<name>A0ABN8T8W0_9ENTR</name>
<feature type="transmembrane region" description="Helical" evidence="1">
    <location>
        <begin position="6"/>
        <end position="24"/>
    </location>
</feature>
<evidence type="ECO:0000256" key="1">
    <source>
        <dbReference type="SAM" id="Phobius"/>
    </source>
</evidence>
<comment type="caution">
    <text evidence="2">The sequence shown here is derived from an EMBL/GenBank/DDBJ whole genome shotgun (WGS) entry which is preliminary data.</text>
</comment>
<protein>
    <submittedName>
        <fullName evidence="2">Uncharacterized protein</fullName>
    </submittedName>
</protein>
<feature type="transmembrane region" description="Helical" evidence="1">
    <location>
        <begin position="33"/>
        <end position="50"/>
    </location>
</feature>
<dbReference type="Proteomes" id="UP001152651">
    <property type="component" value="Unassembled WGS sequence"/>
</dbReference>
<evidence type="ECO:0000313" key="3">
    <source>
        <dbReference type="Proteomes" id="UP001152651"/>
    </source>
</evidence>
<keyword evidence="1" id="KW-0472">Membrane</keyword>
<dbReference type="EMBL" id="CALSBS010000002">
    <property type="protein sequence ID" value="CAH6635819.1"/>
    <property type="molecule type" value="Genomic_DNA"/>
</dbReference>
<accession>A0ABN8T8W0</accession>
<keyword evidence="1" id="KW-1133">Transmembrane helix</keyword>
<reference evidence="2" key="1">
    <citation type="submission" date="2022-05" db="EMBL/GenBank/DDBJ databases">
        <authorList>
            <person name="Blom J."/>
        </authorList>
    </citation>
    <scope>NUCLEOTIDE SEQUENCE</scope>
    <source>
        <strain evidence="2">Type strain: CPO20170097</strain>
    </source>
</reference>
<feature type="transmembrane region" description="Helical" evidence="1">
    <location>
        <begin position="56"/>
        <end position="83"/>
    </location>
</feature>
<sequence>MENSLLFFYFIWGGFLLYFFITFIKDKYKWKSLTLIFSLIICGHLLSLSFPAPGGVWLILTILAAMAFNIVSFVCFGFINLYLIEKYFKSVVKLMKYSSPTNLINKLIEDHHKYQWYVLHIPAEDTLEIGINLYKKDPVIGKKVLIKTLTGRNLNFVPEYITVIKVMESNIICPLQAFYEFNKQTKNLIDSYITSIALGVEKPWLISNMTQNSKHVPTL</sequence>
<gene>
    <name evidence="2" type="ORF">FBBNIHIM_03200</name>
</gene>
<keyword evidence="1" id="KW-0812">Transmembrane</keyword>
<dbReference type="RefSeq" id="WP_253896928.1">
    <property type="nucleotide sequence ID" value="NZ_CALSBS010000002.1"/>
</dbReference>
<evidence type="ECO:0000313" key="2">
    <source>
        <dbReference type="EMBL" id="CAH6635819.1"/>
    </source>
</evidence>